<organism evidence="1">
    <name type="scientific">Siphoviridae sp. ctHDv29</name>
    <dbReference type="NCBI Taxonomy" id="2826228"/>
    <lineage>
        <taxon>Viruses</taxon>
        <taxon>Duplodnaviria</taxon>
        <taxon>Heunggongvirae</taxon>
        <taxon>Uroviricota</taxon>
        <taxon>Caudoviricetes</taxon>
    </lineage>
</organism>
<accession>A0A8S5M7I5</accession>
<sequence length="230" mass="25581">MMKASELVRRHIDVAKNYKTVYMWGCFGSPVGETIIDEKSAQYPDWYTGGRVTYLRSLIGKVVYGFDCVNLTKGILWGWDGNKNAYYGGARYASNSVPDVSADGMIAKCKDVSTTGWDKLIPGEGLWMPGHWGMYIGDGLAVECTPIWDNGAQITAVQNIGTKAGYHARKWQKHGKLPWVEYDTVKVDESVEEAKRTIKARAGLTDGTINYLAAYKYGDDLLKKLAKAMK</sequence>
<protein>
    <submittedName>
        <fullName evidence="1">Lecithin retinol acyltransferase</fullName>
    </submittedName>
</protein>
<evidence type="ECO:0000313" key="1">
    <source>
        <dbReference type="EMBL" id="DAD77939.1"/>
    </source>
</evidence>
<keyword evidence="1" id="KW-0012">Acyltransferase</keyword>
<reference evidence="1" key="1">
    <citation type="journal article" date="2021" name="Proc. Natl. Acad. Sci. U.S.A.">
        <title>A Catalog of Tens of Thousands of Viruses from Human Metagenomes Reveals Hidden Associations with Chronic Diseases.</title>
        <authorList>
            <person name="Tisza M.J."/>
            <person name="Buck C.B."/>
        </authorList>
    </citation>
    <scope>NUCLEOTIDE SEQUENCE</scope>
    <source>
        <strain evidence="1">CtHDv29</strain>
    </source>
</reference>
<dbReference type="EMBL" id="BK014836">
    <property type="protein sequence ID" value="DAD77939.1"/>
    <property type="molecule type" value="Genomic_DNA"/>
</dbReference>
<dbReference type="GO" id="GO:0016746">
    <property type="term" value="F:acyltransferase activity"/>
    <property type="evidence" value="ECO:0007669"/>
    <property type="project" value="UniProtKB-KW"/>
</dbReference>
<keyword evidence="1" id="KW-0808">Transferase</keyword>
<name>A0A8S5M7I5_9CAUD</name>
<dbReference type="Gene3D" id="3.90.1720.10">
    <property type="entry name" value="endopeptidase domain like (from Nostoc punctiforme)"/>
    <property type="match status" value="1"/>
</dbReference>
<proteinExistence type="predicted"/>